<accession>A0A318EJK3</accession>
<evidence type="ECO:0000256" key="1">
    <source>
        <dbReference type="PIRSR" id="PIRSR605754-1"/>
    </source>
</evidence>
<dbReference type="InterPro" id="IPR023365">
    <property type="entry name" value="Sortase_dom-sf"/>
</dbReference>
<evidence type="ECO:0000313" key="3">
    <source>
        <dbReference type="EMBL" id="PXV87800.1"/>
    </source>
</evidence>
<feature type="active site" description="Acyl-thioester intermediate" evidence="1">
    <location>
        <position position="297"/>
    </location>
</feature>
<dbReference type="CDD" id="cd05826">
    <property type="entry name" value="Sortase_B"/>
    <property type="match status" value="1"/>
</dbReference>
<feature type="transmembrane region" description="Helical" evidence="2">
    <location>
        <begin position="36"/>
        <end position="56"/>
    </location>
</feature>
<dbReference type="Proteomes" id="UP000247523">
    <property type="component" value="Unassembled WGS sequence"/>
</dbReference>
<proteinExistence type="predicted"/>
<keyword evidence="2" id="KW-1133">Transmembrane helix</keyword>
<dbReference type="RefSeq" id="WP_242993589.1">
    <property type="nucleotide sequence ID" value="NZ_NOKA02000049.1"/>
</dbReference>
<feature type="active site" description="Proton donor/acceptor" evidence="1">
    <location>
        <position position="197"/>
    </location>
</feature>
<dbReference type="AlphaFoldDB" id="A0A318EJK3"/>
<evidence type="ECO:0000313" key="4">
    <source>
        <dbReference type="Proteomes" id="UP000247523"/>
    </source>
</evidence>
<name>A0A318EJK3_9FIRM</name>
<dbReference type="EMBL" id="QICS01000009">
    <property type="protein sequence ID" value="PXV87800.1"/>
    <property type="molecule type" value="Genomic_DNA"/>
</dbReference>
<protein>
    <submittedName>
        <fullName evidence="3">SrtB family sortase</fullName>
    </submittedName>
</protein>
<keyword evidence="2" id="KW-0472">Membrane</keyword>
<reference evidence="3 4" key="1">
    <citation type="submission" date="2018-05" db="EMBL/GenBank/DDBJ databases">
        <title>Genomic Encyclopedia of Type Strains, Phase IV (KMG-IV): sequencing the most valuable type-strain genomes for metagenomic binning, comparative biology and taxonomic classification.</title>
        <authorList>
            <person name="Goeker M."/>
        </authorList>
    </citation>
    <scope>NUCLEOTIDE SEQUENCE [LARGE SCALE GENOMIC DNA]</scope>
    <source>
        <strain evidence="3 4">DSM 28816</strain>
    </source>
</reference>
<keyword evidence="2" id="KW-0812">Transmembrane</keyword>
<organism evidence="3 4">
    <name type="scientific">Lachnotalea glycerini</name>
    <dbReference type="NCBI Taxonomy" id="1763509"/>
    <lineage>
        <taxon>Bacteria</taxon>
        <taxon>Bacillati</taxon>
        <taxon>Bacillota</taxon>
        <taxon>Clostridia</taxon>
        <taxon>Lachnospirales</taxon>
        <taxon>Lachnospiraceae</taxon>
        <taxon>Lachnotalea</taxon>
    </lineage>
</organism>
<dbReference type="InterPro" id="IPR009835">
    <property type="entry name" value="SrtB"/>
</dbReference>
<dbReference type="Gene3D" id="2.40.260.10">
    <property type="entry name" value="Sortase"/>
    <property type="match status" value="1"/>
</dbReference>
<dbReference type="SUPFAM" id="SSF63817">
    <property type="entry name" value="Sortase"/>
    <property type="match status" value="1"/>
</dbReference>
<comment type="caution">
    <text evidence="3">The sequence shown here is derived from an EMBL/GenBank/DDBJ whole genome shotgun (WGS) entry which is preliminary data.</text>
</comment>
<dbReference type="GO" id="GO:0016787">
    <property type="term" value="F:hydrolase activity"/>
    <property type="evidence" value="ECO:0007669"/>
    <property type="project" value="UniProtKB-KW"/>
</dbReference>
<evidence type="ECO:0000256" key="2">
    <source>
        <dbReference type="SAM" id="Phobius"/>
    </source>
</evidence>
<sequence>MNLTRILKEVYRAKREMGYHFDFMPLSGIGSSKRVILQRIFMCIFVISIIAMVGVLTKQATEDRRLADQQNLLMQAKVSAAKEFELTTAGVTNVLVTTDWNKRGLKLAPEILPEYQSLYEQNKDMVGWLKIEDTIIDYPVMQTPEDENYYLNYDFYGEENQNGCLIMDTDSNVGSGTSLYTYANGSKPSTNLIIHGHTMKSGMMFGNLKFYEDETYGRKHNLIQFDSLYEKREYEVISIFYSQVYMNTDEVFKYYKFFQADTREEFENFYKNIKSMSLYDTGVSAEYGDEFITLSCCSYQVEDGRFVVIGKRIR</sequence>
<gene>
    <name evidence="3" type="ORF">C8E03_10990</name>
</gene>